<dbReference type="InterPro" id="IPR053137">
    <property type="entry name" value="NLR-like"/>
</dbReference>
<dbReference type="Gene3D" id="3.40.50.1580">
    <property type="entry name" value="Nucleoside phosphorylase domain"/>
    <property type="match status" value="1"/>
</dbReference>
<evidence type="ECO:0000313" key="3">
    <source>
        <dbReference type="Proteomes" id="UP000184073"/>
    </source>
</evidence>
<dbReference type="VEuPathDB" id="FungiDB:ASPVEDRAFT_38260"/>
<accession>A0A1L9PB59</accession>
<dbReference type="EMBL" id="KV878126">
    <property type="protein sequence ID" value="OJI98751.1"/>
    <property type="molecule type" value="Genomic_DNA"/>
</dbReference>
<gene>
    <name evidence="2" type="ORF">ASPVEDRAFT_38260</name>
</gene>
<dbReference type="RefSeq" id="XP_040664514.1">
    <property type="nucleotide sequence ID" value="XM_040811661.1"/>
</dbReference>
<feature type="domain" description="Nucleoside phosphorylase" evidence="1">
    <location>
        <begin position="34"/>
        <end position="292"/>
    </location>
</feature>
<dbReference type="AlphaFoldDB" id="A0A1L9PB59"/>
<dbReference type="SUPFAM" id="SSF53167">
    <property type="entry name" value="Purine and uridine phosphorylases"/>
    <property type="match status" value="1"/>
</dbReference>
<dbReference type="GO" id="GO:0003824">
    <property type="term" value="F:catalytic activity"/>
    <property type="evidence" value="ECO:0007669"/>
    <property type="project" value="InterPro"/>
</dbReference>
<protein>
    <recommendedName>
        <fullName evidence="1">Nucleoside phosphorylase domain-containing protein</fullName>
    </recommendedName>
</protein>
<dbReference type="InterPro" id="IPR000845">
    <property type="entry name" value="Nucleoside_phosphorylase_d"/>
</dbReference>
<dbReference type="GO" id="GO:0009116">
    <property type="term" value="P:nucleoside metabolic process"/>
    <property type="evidence" value="ECO:0007669"/>
    <property type="project" value="InterPro"/>
</dbReference>
<organism evidence="2 3">
    <name type="scientific">Aspergillus versicolor CBS 583.65</name>
    <dbReference type="NCBI Taxonomy" id="1036611"/>
    <lineage>
        <taxon>Eukaryota</taxon>
        <taxon>Fungi</taxon>
        <taxon>Dikarya</taxon>
        <taxon>Ascomycota</taxon>
        <taxon>Pezizomycotina</taxon>
        <taxon>Eurotiomycetes</taxon>
        <taxon>Eurotiomycetidae</taxon>
        <taxon>Eurotiales</taxon>
        <taxon>Aspergillaceae</taxon>
        <taxon>Aspergillus</taxon>
        <taxon>Aspergillus subgen. Nidulantes</taxon>
    </lineage>
</organism>
<sequence>MAPRIRHTHDEYTVAWICVKPVEMAAARCMLDQIHENLPVQPNDSNSYILGRIREHNVVIACSPRGKDTAIEASSVVVRLLSSFRSVRFGLMVGTGGGIPSGGADVRLGDIVVSRPTGTYGGVVQCDYGAVLSNGHFGRKGVIAPPPQILLTALSKLQAHQIIHTGEFLNFYSELGWTVDEGPSVFARPSGDDRLYHSDYRHLDTRSQSCAKCDKSKTVFRASRDQDTPVVHYGIVASSDHVVESSEIRDKLGRELGAYCVETKAAGVMDNLPCIVICGICDYADSHKDDKWQGYASGVAAAYAKELLINTSVVQADQRASIFRT</sequence>
<dbReference type="PANTHER" id="PTHR46082:SF11">
    <property type="entry name" value="AAA+ ATPASE DOMAIN-CONTAINING PROTEIN-RELATED"/>
    <property type="match status" value="1"/>
</dbReference>
<evidence type="ECO:0000259" key="1">
    <source>
        <dbReference type="Pfam" id="PF01048"/>
    </source>
</evidence>
<reference evidence="3" key="1">
    <citation type="journal article" date="2017" name="Genome Biol.">
        <title>Comparative genomics reveals high biological diversity and specific adaptations in the industrially and medically important fungal genus Aspergillus.</title>
        <authorList>
            <person name="de Vries R.P."/>
            <person name="Riley R."/>
            <person name="Wiebenga A."/>
            <person name="Aguilar-Osorio G."/>
            <person name="Amillis S."/>
            <person name="Uchima C.A."/>
            <person name="Anderluh G."/>
            <person name="Asadollahi M."/>
            <person name="Askin M."/>
            <person name="Barry K."/>
            <person name="Battaglia E."/>
            <person name="Bayram O."/>
            <person name="Benocci T."/>
            <person name="Braus-Stromeyer S.A."/>
            <person name="Caldana C."/>
            <person name="Canovas D."/>
            <person name="Cerqueira G.C."/>
            <person name="Chen F."/>
            <person name="Chen W."/>
            <person name="Choi C."/>
            <person name="Clum A."/>
            <person name="Dos Santos R.A."/>
            <person name="Damasio A.R."/>
            <person name="Diallinas G."/>
            <person name="Emri T."/>
            <person name="Fekete E."/>
            <person name="Flipphi M."/>
            <person name="Freyberg S."/>
            <person name="Gallo A."/>
            <person name="Gournas C."/>
            <person name="Habgood R."/>
            <person name="Hainaut M."/>
            <person name="Harispe M.L."/>
            <person name="Henrissat B."/>
            <person name="Hilden K.S."/>
            <person name="Hope R."/>
            <person name="Hossain A."/>
            <person name="Karabika E."/>
            <person name="Karaffa L."/>
            <person name="Karanyi Z."/>
            <person name="Krasevec N."/>
            <person name="Kuo A."/>
            <person name="Kusch H."/>
            <person name="LaButti K."/>
            <person name="Lagendijk E.L."/>
            <person name="Lapidus A."/>
            <person name="Levasseur A."/>
            <person name="Lindquist E."/>
            <person name="Lipzen A."/>
            <person name="Logrieco A.F."/>
            <person name="MacCabe A."/>
            <person name="Maekelae M.R."/>
            <person name="Malavazi I."/>
            <person name="Melin P."/>
            <person name="Meyer V."/>
            <person name="Mielnichuk N."/>
            <person name="Miskei M."/>
            <person name="Molnar A.P."/>
            <person name="Mule G."/>
            <person name="Ngan C.Y."/>
            <person name="Orejas M."/>
            <person name="Orosz E."/>
            <person name="Ouedraogo J.P."/>
            <person name="Overkamp K.M."/>
            <person name="Park H.-S."/>
            <person name="Perrone G."/>
            <person name="Piumi F."/>
            <person name="Punt P.J."/>
            <person name="Ram A.F."/>
            <person name="Ramon A."/>
            <person name="Rauscher S."/>
            <person name="Record E."/>
            <person name="Riano-Pachon D.M."/>
            <person name="Robert V."/>
            <person name="Roehrig J."/>
            <person name="Ruller R."/>
            <person name="Salamov A."/>
            <person name="Salih N.S."/>
            <person name="Samson R.A."/>
            <person name="Sandor E."/>
            <person name="Sanguinetti M."/>
            <person name="Schuetze T."/>
            <person name="Sepcic K."/>
            <person name="Shelest E."/>
            <person name="Sherlock G."/>
            <person name="Sophianopoulou V."/>
            <person name="Squina F.M."/>
            <person name="Sun H."/>
            <person name="Susca A."/>
            <person name="Todd R.B."/>
            <person name="Tsang A."/>
            <person name="Unkles S.E."/>
            <person name="van de Wiele N."/>
            <person name="van Rossen-Uffink D."/>
            <person name="Oliveira J.V."/>
            <person name="Vesth T.C."/>
            <person name="Visser J."/>
            <person name="Yu J.-H."/>
            <person name="Zhou M."/>
            <person name="Andersen M.R."/>
            <person name="Archer D.B."/>
            <person name="Baker S.E."/>
            <person name="Benoit I."/>
            <person name="Brakhage A.A."/>
            <person name="Braus G.H."/>
            <person name="Fischer R."/>
            <person name="Frisvad J.C."/>
            <person name="Goldman G.H."/>
            <person name="Houbraken J."/>
            <person name="Oakley B."/>
            <person name="Pocsi I."/>
            <person name="Scazzocchio C."/>
            <person name="Seiboth B."/>
            <person name="vanKuyk P.A."/>
            <person name="Wortman J."/>
            <person name="Dyer P.S."/>
            <person name="Grigoriev I.V."/>
        </authorList>
    </citation>
    <scope>NUCLEOTIDE SEQUENCE [LARGE SCALE GENOMIC DNA]</scope>
    <source>
        <strain evidence="3">CBS 583.65</strain>
    </source>
</reference>
<dbReference type="PANTHER" id="PTHR46082">
    <property type="entry name" value="ATP/GTP-BINDING PROTEIN-RELATED"/>
    <property type="match status" value="1"/>
</dbReference>
<dbReference type="InterPro" id="IPR035994">
    <property type="entry name" value="Nucleoside_phosphorylase_sf"/>
</dbReference>
<dbReference type="GeneID" id="63727172"/>
<keyword evidence="3" id="KW-1185">Reference proteome</keyword>
<proteinExistence type="predicted"/>
<dbReference type="STRING" id="1036611.A0A1L9PB59"/>
<dbReference type="OrthoDB" id="4223623at2759"/>
<dbReference type="Proteomes" id="UP000184073">
    <property type="component" value="Unassembled WGS sequence"/>
</dbReference>
<name>A0A1L9PB59_ASPVE</name>
<dbReference type="Pfam" id="PF01048">
    <property type="entry name" value="PNP_UDP_1"/>
    <property type="match status" value="1"/>
</dbReference>
<evidence type="ECO:0000313" key="2">
    <source>
        <dbReference type="EMBL" id="OJI98751.1"/>
    </source>
</evidence>